<evidence type="ECO:0008006" key="12">
    <source>
        <dbReference type="Google" id="ProtNLM"/>
    </source>
</evidence>
<keyword evidence="7" id="KW-0998">Cell outer membrane</keyword>
<dbReference type="PANTHER" id="PTHR30026">
    <property type="entry name" value="OUTER MEMBRANE PROTEIN TOLC"/>
    <property type="match status" value="1"/>
</dbReference>
<protein>
    <recommendedName>
        <fullName evidence="12">Transporter</fullName>
    </recommendedName>
</protein>
<comment type="caution">
    <text evidence="10">The sequence shown here is derived from an EMBL/GenBank/DDBJ whole genome shotgun (WGS) entry which is preliminary data.</text>
</comment>
<dbReference type="GO" id="GO:0015562">
    <property type="term" value="F:efflux transmembrane transporter activity"/>
    <property type="evidence" value="ECO:0007669"/>
    <property type="project" value="InterPro"/>
</dbReference>
<evidence type="ECO:0000256" key="5">
    <source>
        <dbReference type="ARBA" id="ARBA00022692"/>
    </source>
</evidence>
<evidence type="ECO:0000256" key="9">
    <source>
        <dbReference type="SAM" id="SignalP"/>
    </source>
</evidence>
<evidence type="ECO:0000313" key="11">
    <source>
        <dbReference type="Proteomes" id="UP000321523"/>
    </source>
</evidence>
<gene>
    <name evidence="10" type="ORF">SAE02_00140</name>
</gene>
<dbReference type="InterPro" id="IPR051906">
    <property type="entry name" value="TolC-like"/>
</dbReference>
<keyword evidence="6" id="KW-0472">Membrane</keyword>
<dbReference type="Pfam" id="PF02321">
    <property type="entry name" value="OEP"/>
    <property type="match status" value="1"/>
</dbReference>
<organism evidence="10 11">
    <name type="scientific">Skermanella aerolata</name>
    <dbReference type="NCBI Taxonomy" id="393310"/>
    <lineage>
        <taxon>Bacteria</taxon>
        <taxon>Pseudomonadati</taxon>
        <taxon>Pseudomonadota</taxon>
        <taxon>Alphaproteobacteria</taxon>
        <taxon>Rhodospirillales</taxon>
        <taxon>Azospirillaceae</taxon>
        <taxon>Skermanella</taxon>
    </lineage>
</organism>
<feature type="chain" id="PRO_5021698533" description="Transporter" evidence="9">
    <location>
        <begin position="24"/>
        <end position="609"/>
    </location>
</feature>
<dbReference type="AlphaFoldDB" id="A0A512DHF3"/>
<keyword evidence="5" id="KW-0812">Transmembrane</keyword>
<comment type="similarity">
    <text evidence="2">Belongs to the outer membrane factor (OMF) (TC 1.B.17) family.</text>
</comment>
<evidence type="ECO:0000313" key="10">
    <source>
        <dbReference type="EMBL" id="GEO35866.1"/>
    </source>
</evidence>
<dbReference type="EMBL" id="BJYZ01000001">
    <property type="protein sequence ID" value="GEO35866.1"/>
    <property type="molecule type" value="Genomic_DNA"/>
</dbReference>
<keyword evidence="9" id="KW-0732">Signal</keyword>
<evidence type="ECO:0000256" key="1">
    <source>
        <dbReference type="ARBA" id="ARBA00004442"/>
    </source>
</evidence>
<comment type="subcellular location">
    <subcellularLocation>
        <location evidence="1">Cell outer membrane</location>
    </subcellularLocation>
</comment>
<evidence type="ECO:0000256" key="6">
    <source>
        <dbReference type="ARBA" id="ARBA00023136"/>
    </source>
</evidence>
<dbReference type="PANTHER" id="PTHR30026:SF20">
    <property type="entry name" value="OUTER MEMBRANE PROTEIN TOLC"/>
    <property type="match status" value="1"/>
</dbReference>
<evidence type="ECO:0000256" key="8">
    <source>
        <dbReference type="SAM" id="MobiDB-lite"/>
    </source>
</evidence>
<keyword evidence="3" id="KW-0813">Transport</keyword>
<dbReference type="GO" id="GO:0009279">
    <property type="term" value="C:cell outer membrane"/>
    <property type="evidence" value="ECO:0007669"/>
    <property type="project" value="UniProtKB-SubCell"/>
</dbReference>
<dbReference type="RefSeq" id="WP_044431401.1">
    <property type="nucleotide sequence ID" value="NZ_BJYZ01000001.1"/>
</dbReference>
<evidence type="ECO:0000256" key="4">
    <source>
        <dbReference type="ARBA" id="ARBA00022452"/>
    </source>
</evidence>
<dbReference type="Gene3D" id="1.20.1600.10">
    <property type="entry name" value="Outer membrane efflux proteins (OEP)"/>
    <property type="match status" value="1"/>
</dbReference>
<accession>A0A512DHF3</accession>
<reference evidence="10 11" key="1">
    <citation type="submission" date="2019-07" db="EMBL/GenBank/DDBJ databases">
        <title>Whole genome shotgun sequence of Skermanella aerolata NBRC 106429.</title>
        <authorList>
            <person name="Hosoyama A."/>
            <person name="Uohara A."/>
            <person name="Ohji S."/>
            <person name="Ichikawa N."/>
        </authorList>
    </citation>
    <scope>NUCLEOTIDE SEQUENCE [LARGE SCALE GENOMIC DNA]</scope>
    <source>
        <strain evidence="10 11">NBRC 106429</strain>
    </source>
</reference>
<evidence type="ECO:0000256" key="7">
    <source>
        <dbReference type="ARBA" id="ARBA00023237"/>
    </source>
</evidence>
<dbReference type="Proteomes" id="UP000321523">
    <property type="component" value="Unassembled WGS sequence"/>
</dbReference>
<dbReference type="SUPFAM" id="SSF56954">
    <property type="entry name" value="Outer membrane efflux proteins (OEP)"/>
    <property type="match status" value="1"/>
</dbReference>
<dbReference type="GO" id="GO:0015288">
    <property type="term" value="F:porin activity"/>
    <property type="evidence" value="ECO:0007669"/>
    <property type="project" value="TreeGrafter"/>
</dbReference>
<sequence length="609" mass="65733">MKAIGRLLLVLPLLLCVPSPLDAQMRSFDPMSLVRKAAAGPSPGVRRLLDSMVLREVTLNIVADEALRQNYTLLAAHEALVSAGALVAQRDAAFDVSLSASLNVGMSKTGDRIEMIGRPRTPDSDLTADEDADGIPDFVQGGTKTVEEVDGEKVPCVLEDDQVVNGGIGPGLCGQIPVYSTAKEAASLKSPSTKRITASVGASKVFSFGTALNASLSTSYNQKNGVQAPALTRPISVEDPFGWGEKLYWTAGASLSATISLPYTKGFGEAGSKESLDLASARSGDRRAAFVEQAVRNATLAEVLQTYWDMIRSLQDITILNEQKVVLDQRRARVTRLLGSGTITNYELGQIDSELASFVLREEAAWTQYLLRSSTLLTLMAGDADTILVPADAEALLADAVPEPPADAYDRAMIGNPEIMAAQEDVNVGKLNLAYRDNQSLPDIDLVLTAKLTQSDTTFGFSDPGTAMLNLGKPDQTNIFVGVRYLYPLGNQAAKAALSRARIDERNAFDRAQQTRQRIINSVDRALADMRGAQAVMQVSQGDMELASFAYERLVEERERGLATEFEVMNGYQDVLSARLNQASARVEIHKARVRLGAAQGTLEEDFLR</sequence>
<feature type="compositionally biased region" description="Basic and acidic residues" evidence="8">
    <location>
        <begin position="114"/>
        <end position="123"/>
    </location>
</feature>
<keyword evidence="4" id="KW-1134">Transmembrane beta strand</keyword>
<proteinExistence type="inferred from homology"/>
<evidence type="ECO:0000256" key="3">
    <source>
        <dbReference type="ARBA" id="ARBA00022448"/>
    </source>
</evidence>
<name>A0A512DHF3_9PROT</name>
<evidence type="ECO:0000256" key="2">
    <source>
        <dbReference type="ARBA" id="ARBA00007613"/>
    </source>
</evidence>
<dbReference type="InterPro" id="IPR003423">
    <property type="entry name" value="OMP_efflux"/>
</dbReference>
<feature type="region of interest" description="Disordered" evidence="8">
    <location>
        <begin position="114"/>
        <end position="135"/>
    </location>
</feature>
<keyword evidence="11" id="KW-1185">Reference proteome</keyword>
<dbReference type="GO" id="GO:1990281">
    <property type="term" value="C:efflux pump complex"/>
    <property type="evidence" value="ECO:0007669"/>
    <property type="project" value="TreeGrafter"/>
</dbReference>
<feature type="signal peptide" evidence="9">
    <location>
        <begin position="1"/>
        <end position="23"/>
    </location>
</feature>